<organism evidence="3 4">
    <name type="scientific">Pyronema omphalodes (strain CBS 100304)</name>
    <name type="common">Pyronema confluens</name>
    <dbReference type="NCBI Taxonomy" id="1076935"/>
    <lineage>
        <taxon>Eukaryota</taxon>
        <taxon>Fungi</taxon>
        <taxon>Dikarya</taxon>
        <taxon>Ascomycota</taxon>
        <taxon>Pezizomycotina</taxon>
        <taxon>Pezizomycetes</taxon>
        <taxon>Pezizales</taxon>
        <taxon>Pyronemataceae</taxon>
        <taxon>Pyronema</taxon>
    </lineage>
</organism>
<gene>
    <name evidence="3" type="ORF">PCON_07663</name>
</gene>
<accession>U4LRG0</accession>
<sequence length="60" mass="6250">MQFPIITLMLSLALVTIAAPTPYIPIGSLNLPAVSARSPQSNTPPPPRPPKGVMPPPAHS</sequence>
<feature type="chain" id="PRO_5004651600" evidence="2">
    <location>
        <begin position="19"/>
        <end position="60"/>
    </location>
</feature>
<keyword evidence="2" id="KW-0732">Signal</keyword>
<dbReference type="AlphaFoldDB" id="U4LRG0"/>
<dbReference type="Proteomes" id="UP000018144">
    <property type="component" value="Unassembled WGS sequence"/>
</dbReference>
<keyword evidence="4" id="KW-1185">Reference proteome</keyword>
<reference evidence="3 4" key="1">
    <citation type="journal article" date="2013" name="PLoS Genet.">
        <title>The genome and development-dependent transcriptomes of Pyronema confluens: a window into fungal evolution.</title>
        <authorList>
            <person name="Traeger S."/>
            <person name="Altegoer F."/>
            <person name="Freitag M."/>
            <person name="Gabaldon T."/>
            <person name="Kempken F."/>
            <person name="Kumar A."/>
            <person name="Marcet-Houben M."/>
            <person name="Poggeler S."/>
            <person name="Stajich J.E."/>
            <person name="Nowrousian M."/>
        </authorList>
    </citation>
    <scope>NUCLEOTIDE SEQUENCE [LARGE SCALE GENOMIC DNA]</scope>
    <source>
        <strain evidence="4">CBS 100304</strain>
        <tissue evidence="3">Vegetative mycelium</tissue>
    </source>
</reference>
<proteinExistence type="predicted"/>
<feature type="region of interest" description="Disordered" evidence="1">
    <location>
        <begin position="34"/>
        <end position="60"/>
    </location>
</feature>
<dbReference type="EMBL" id="HF935391">
    <property type="protein sequence ID" value="CCX29866.1"/>
    <property type="molecule type" value="Genomic_DNA"/>
</dbReference>
<feature type="compositionally biased region" description="Pro residues" evidence="1">
    <location>
        <begin position="42"/>
        <end position="60"/>
    </location>
</feature>
<evidence type="ECO:0000256" key="1">
    <source>
        <dbReference type="SAM" id="MobiDB-lite"/>
    </source>
</evidence>
<evidence type="ECO:0000313" key="3">
    <source>
        <dbReference type="EMBL" id="CCX29866.1"/>
    </source>
</evidence>
<feature type="signal peptide" evidence="2">
    <location>
        <begin position="1"/>
        <end position="18"/>
    </location>
</feature>
<protein>
    <submittedName>
        <fullName evidence="3">Uncharacterized protein</fullName>
    </submittedName>
</protein>
<evidence type="ECO:0000256" key="2">
    <source>
        <dbReference type="SAM" id="SignalP"/>
    </source>
</evidence>
<evidence type="ECO:0000313" key="4">
    <source>
        <dbReference type="Proteomes" id="UP000018144"/>
    </source>
</evidence>
<name>U4LRG0_PYROM</name>